<evidence type="ECO:0008006" key="2">
    <source>
        <dbReference type="Google" id="ProtNLM"/>
    </source>
</evidence>
<name>A0A485M2Y3_9ZZZZ</name>
<sequence length="189" mass="20790">MKRILCPLVALGFVMCLPAGLHATLVTYAVSPLNYGISDAWQYRYDIFNDTPDTICSLTLYIPGDSPEGYARQGDILSVNGLPDGWMHESIGNLWHFESYDDYMGFHDTADDIQPGGRWSFSVSFVSFLSGMPGSQHFDVVRHCLSMPDLFVAEHGTTVPGSAPVPEPITLLLFISGFLGMAGHRLGRK</sequence>
<proteinExistence type="predicted"/>
<protein>
    <recommendedName>
        <fullName evidence="2">PEP-CTERM protein-sorting domain-containing protein</fullName>
    </recommendedName>
</protein>
<organism evidence="1">
    <name type="scientific">anaerobic digester metagenome</name>
    <dbReference type="NCBI Taxonomy" id="1263854"/>
    <lineage>
        <taxon>unclassified sequences</taxon>
        <taxon>metagenomes</taxon>
        <taxon>ecological metagenomes</taxon>
    </lineage>
</organism>
<dbReference type="AlphaFoldDB" id="A0A485M2Y3"/>
<evidence type="ECO:0000313" key="1">
    <source>
        <dbReference type="EMBL" id="VFU16001.1"/>
    </source>
</evidence>
<reference evidence="1" key="1">
    <citation type="submission" date="2019-03" db="EMBL/GenBank/DDBJ databases">
        <authorList>
            <person name="Hao L."/>
        </authorList>
    </citation>
    <scope>NUCLEOTIDE SEQUENCE</scope>
</reference>
<gene>
    <name evidence="1" type="ORF">SCFA_490004</name>
</gene>
<dbReference type="EMBL" id="CAADRM010000113">
    <property type="protein sequence ID" value="VFU16001.1"/>
    <property type="molecule type" value="Genomic_DNA"/>
</dbReference>
<accession>A0A485M2Y3</accession>